<protein>
    <submittedName>
        <fullName evidence="2">Predicted protein</fullName>
    </submittedName>
</protein>
<dbReference type="OMA" id="VMPCCIK"/>
<dbReference type="AlphaFoldDB" id="C1MIA7"/>
<dbReference type="OrthoDB" id="439522at2759"/>
<feature type="region of interest" description="Disordered" evidence="1">
    <location>
        <begin position="1"/>
        <end position="64"/>
    </location>
</feature>
<feature type="compositionally biased region" description="Basic and acidic residues" evidence="1">
    <location>
        <begin position="1"/>
        <end position="10"/>
    </location>
</feature>
<dbReference type="GO" id="GO:0003676">
    <property type="term" value="F:nucleic acid binding"/>
    <property type="evidence" value="ECO:0007669"/>
    <property type="project" value="InterPro"/>
</dbReference>
<dbReference type="eggNOG" id="ENOG502S8Q1">
    <property type="taxonomic scope" value="Eukaryota"/>
</dbReference>
<dbReference type="GeneID" id="9680784"/>
<dbReference type="SUPFAM" id="SSF54928">
    <property type="entry name" value="RNA-binding domain, RBD"/>
    <property type="match status" value="1"/>
</dbReference>
<sequence length="645" mass="68428">MGLRRFERVKNSARPAAKLGGGGGWVAKDDADADAPPPFPSALPKRPRKTTPHGDGDGVATTKMKAFSGGGWRAAAPGFGDPEDLAPARPPSSKILLGNLATDVDPDAMRDALTEKCRGLELGDGALVRVTVAVFGPARPMLKRDRNRRHRGFAVAEWSDPDVAAAARERLRDATLTTPTSAKTPGGVRPLKASMEVGPAMDEHFLAGTQGVEKDEEDAAAAAAAEQAERDRAWNMNELRALPMRASCLSTHTTLPDLTPYQRSRVMRYFHDAIDGLPELRDIVALVEAAAPKYTRVKELIESVEAFKLLLAFLATAEHAGGTYNEVETFFDLACGHGLVGVLVAYAFPSRRVVACDRVRRRAFDVYVRAFGAFVAAEDAGTPPPFSHVVEGSPSDETPDASGMGTMPGDAAAATATASRARADAAARAHRRGASDAVVASHAAATAAAEARANALLPPLSPSLLPNLAHIEGEIDAIRSRVNDRSLVLALHGCNEANKESMDMARRADALWCVMPCCVKARSIHWSPYDPVGVVNASELYLPQCTLSKLTDEARYAFVCGAMAASYDAQMVRSIDRRITNRALMLSGGWDARRAGVGGGGGGGARANASNAGPFKLRFLTDHKRLVPRAAARETPVGAPRAAAR</sequence>
<gene>
    <name evidence="2" type="ORF">MICPUCDRAFT_50500</name>
</gene>
<dbReference type="Proteomes" id="UP000001876">
    <property type="component" value="Unassembled WGS sequence"/>
</dbReference>
<evidence type="ECO:0000313" key="2">
    <source>
        <dbReference type="EMBL" id="EEH60347.1"/>
    </source>
</evidence>
<dbReference type="KEGG" id="mpp:MICPUCDRAFT_50500"/>
<evidence type="ECO:0000256" key="1">
    <source>
        <dbReference type="SAM" id="MobiDB-lite"/>
    </source>
</evidence>
<reference evidence="2 3" key="1">
    <citation type="journal article" date="2009" name="Science">
        <title>Green evolution and dynamic adaptations revealed by genomes of the marine picoeukaryotes Micromonas.</title>
        <authorList>
            <person name="Worden A.Z."/>
            <person name="Lee J.H."/>
            <person name="Mock T."/>
            <person name="Rouze P."/>
            <person name="Simmons M.P."/>
            <person name="Aerts A.L."/>
            <person name="Allen A.E."/>
            <person name="Cuvelier M.L."/>
            <person name="Derelle E."/>
            <person name="Everett M.V."/>
            <person name="Foulon E."/>
            <person name="Grimwood J."/>
            <person name="Gundlach H."/>
            <person name="Henrissat B."/>
            <person name="Napoli C."/>
            <person name="McDonald S.M."/>
            <person name="Parker M.S."/>
            <person name="Rombauts S."/>
            <person name="Salamov A."/>
            <person name="Von Dassow P."/>
            <person name="Badger J.H."/>
            <person name="Coutinho P.M."/>
            <person name="Demir E."/>
            <person name="Dubchak I."/>
            <person name="Gentemann C."/>
            <person name="Eikrem W."/>
            <person name="Gready J.E."/>
            <person name="John U."/>
            <person name="Lanier W."/>
            <person name="Lindquist E.A."/>
            <person name="Lucas S."/>
            <person name="Mayer K.F."/>
            <person name="Moreau H."/>
            <person name="Not F."/>
            <person name="Otillar R."/>
            <person name="Panaud O."/>
            <person name="Pangilinan J."/>
            <person name="Paulsen I."/>
            <person name="Piegu B."/>
            <person name="Poliakov A."/>
            <person name="Robbens S."/>
            <person name="Schmutz J."/>
            <person name="Toulza E."/>
            <person name="Wyss T."/>
            <person name="Zelensky A."/>
            <person name="Zhou K."/>
            <person name="Armbrust E.V."/>
            <person name="Bhattacharya D."/>
            <person name="Goodenough U.W."/>
            <person name="Van de Peer Y."/>
            <person name="Grigoriev I.V."/>
        </authorList>
    </citation>
    <scope>NUCLEOTIDE SEQUENCE [LARGE SCALE GENOMIC DNA]</scope>
    <source>
        <strain evidence="2 3">CCMP1545</strain>
    </source>
</reference>
<organism evidence="3">
    <name type="scientific">Micromonas pusilla (strain CCMP1545)</name>
    <name type="common">Picoplanktonic green alga</name>
    <dbReference type="NCBI Taxonomy" id="564608"/>
    <lineage>
        <taxon>Eukaryota</taxon>
        <taxon>Viridiplantae</taxon>
        <taxon>Chlorophyta</taxon>
        <taxon>Mamiellophyceae</taxon>
        <taxon>Mamiellales</taxon>
        <taxon>Mamiellaceae</taxon>
        <taxon>Micromonas</taxon>
    </lineage>
</organism>
<feature type="region of interest" description="Disordered" evidence="1">
    <location>
        <begin position="389"/>
        <end position="410"/>
    </location>
</feature>
<evidence type="ECO:0000313" key="3">
    <source>
        <dbReference type="Proteomes" id="UP000001876"/>
    </source>
</evidence>
<dbReference type="EMBL" id="GG663735">
    <property type="protein sequence ID" value="EEH60347.1"/>
    <property type="molecule type" value="Genomic_DNA"/>
</dbReference>
<dbReference type="RefSeq" id="XP_003055095.1">
    <property type="nucleotide sequence ID" value="XM_003055049.1"/>
</dbReference>
<keyword evidence="3" id="KW-1185">Reference proteome</keyword>
<name>C1MIA7_MICPC</name>
<accession>C1MIA7</accession>
<dbReference type="InterPro" id="IPR035979">
    <property type="entry name" value="RBD_domain_sf"/>
</dbReference>
<proteinExistence type="predicted"/>